<comment type="subunit">
    <text evidence="11">Composed of 13 different subunits. Subunits NuoCD, E, F, and G constitute the peripheral sector of the complex.</text>
</comment>
<sequence>MTTIHIDNRPYPAKDGENLLQECLSLGFNLPYFCWHPALGAVGACRQCAIKQFKNEEDKHGKIVMACMTAAKDGIRISIDDPEAREFRASVAEWLMVNHPHDCPVCDEGGECHLQDMTVMNGHIYRRYHGRKRTFHNQNLGPLVNHEMNRCIQCYRCTRFYREYAGGRDLDALVLRNQVYFGRHEDGVLENEFSGNLVEICPTGVFTDKTLKRHYTRKWDLQTAPSVCVHCGLGCNTIPGERYGTLRRIRNRFNGAVNGYFLCDRGRYGYEFVNSGRRVRQPLLRKNRTQLLQPASKRGALQHLGEMLSAGARVIGIGSPRASIEANFALRTLVGRDQFYLGISERDLRLLASVLDILKKGPARTPSLHEVELADAVLVLGEDVANTAPRLGLALRQSVRRQPEEIAKKMGIPLWNDHAVREAMQEEHGPLFIATLANTRIDDIATRTFRGPPAELARLGLTIAHALDPIAPQVPGLSNTAQALAGAIAEKLKAAERPLVISGIGCGDKAVVEAAANVTWALCNMGRPAELCYVVPECNSLGATMLGGGSLETALEAMNDAADILVILENDLYRRADAALVDRLLAAARHIVMIDHIKHATSAKADVVLPAAAFAEADGTLVNNEGRAQRFFQVFVPRGEIEGDIRGDTPRDIPGDIQESWRWMRDIMVVGRGDEGQWSSLDDVTAACAAAIPSLEPILRAAPSAAFRMDGQKIPRESHRYSGRTAMHANVSIHEPEQPQDLDTALAFSMEGYAGHPPPSLIPRFWAPGWNSIQALNKFQDEVGGPLSGGDPGEPLIEPTPGKKAAYFENIPAGFEPRVGEWLLLPLHHIFGSEELSILAPGIAELSVQPYLALNPEDASNLGLTAGDEVQLRLRPEADAQVDVKDAQVDVKADDSANVTTTAEIFRLPLRFEPELLHGTAGLPAGLTGMGNLGGVALPAWGELKKVEKGKQMEG</sequence>
<feature type="domain" description="4Fe-4S Mo/W bis-MGD-type" evidence="15">
    <location>
        <begin position="221"/>
        <end position="277"/>
    </location>
</feature>
<feature type="domain" description="4Fe-4S His(Cys)3-ligated-type" evidence="16">
    <location>
        <begin position="83"/>
        <end position="122"/>
    </location>
</feature>
<reference evidence="17 18" key="1">
    <citation type="submission" date="2016-10" db="EMBL/GenBank/DDBJ databases">
        <authorList>
            <person name="de Groot N.N."/>
        </authorList>
    </citation>
    <scope>NUCLEOTIDE SEQUENCE [LARGE SCALE GENOMIC DNA]</scope>
    <source>
        <strain evidence="17 18">Nl18</strain>
    </source>
</reference>
<dbReference type="InterPro" id="IPR019574">
    <property type="entry name" value="NADH_UbQ_OxRdtase_Gsu_4Fe4S-bd"/>
</dbReference>
<dbReference type="Proteomes" id="UP000183898">
    <property type="component" value="Unassembled WGS sequence"/>
</dbReference>
<protein>
    <recommendedName>
        <fullName evidence="13">NADH-quinone oxidoreductase</fullName>
        <ecNumber evidence="13">7.1.1.-</ecNumber>
    </recommendedName>
</protein>
<keyword evidence="10 13" id="KW-0520">NAD</keyword>
<dbReference type="FunFam" id="3.10.20.740:FF:000002">
    <property type="entry name" value="NADH-quinone oxidoreductase"/>
    <property type="match status" value="1"/>
</dbReference>
<dbReference type="SUPFAM" id="SSF53706">
    <property type="entry name" value="Formate dehydrogenase/DMSO reductase, domains 1-3"/>
    <property type="match status" value="1"/>
</dbReference>
<dbReference type="GO" id="GO:0051537">
    <property type="term" value="F:2 iron, 2 sulfur cluster binding"/>
    <property type="evidence" value="ECO:0007669"/>
    <property type="project" value="UniProtKB-UniRule"/>
</dbReference>
<evidence type="ECO:0000256" key="1">
    <source>
        <dbReference type="ARBA" id="ARBA00001966"/>
    </source>
</evidence>
<evidence type="ECO:0000256" key="11">
    <source>
        <dbReference type="ARBA" id="ARBA00026021"/>
    </source>
</evidence>
<organism evidence="17 18">
    <name type="scientific">Nitrosospira multiformis</name>
    <dbReference type="NCBI Taxonomy" id="1231"/>
    <lineage>
        <taxon>Bacteria</taxon>
        <taxon>Pseudomonadati</taxon>
        <taxon>Pseudomonadota</taxon>
        <taxon>Betaproteobacteria</taxon>
        <taxon>Nitrosomonadales</taxon>
        <taxon>Nitrosomonadaceae</taxon>
        <taxon>Nitrosospira</taxon>
    </lineage>
</organism>
<dbReference type="PROSITE" id="PS00641">
    <property type="entry name" value="COMPLEX1_75K_1"/>
    <property type="match status" value="1"/>
</dbReference>
<dbReference type="Gene3D" id="3.30.200.210">
    <property type="match status" value="1"/>
</dbReference>
<dbReference type="SUPFAM" id="SSF54862">
    <property type="entry name" value="4Fe-4S ferredoxins"/>
    <property type="match status" value="1"/>
</dbReference>
<dbReference type="CDD" id="cd02771">
    <property type="entry name" value="MopB_NDH-1_NuoG2-N7"/>
    <property type="match status" value="1"/>
</dbReference>
<dbReference type="InterPro" id="IPR001041">
    <property type="entry name" value="2Fe-2S_ferredoxin-type"/>
</dbReference>
<keyword evidence="5 13" id="KW-0874">Quinone</keyword>
<dbReference type="Gene3D" id="3.40.50.740">
    <property type="match status" value="1"/>
</dbReference>
<dbReference type="Pfam" id="PF00384">
    <property type="entry name" value="Molybdopterin"/>
    <property type="match status" value="1"/>
</dbReference>
<evidence type="ECO:0000256" key="5">
    <source>
        <dbReference type="ARBA" id="ARBA00022719"/>
    </source>
</evidence>
<evidence type="ECO:0000256" key="10">
    <source>
        <dbReference type="ARBA" id="ARBA00023027"/>
    </source>
</evidence>
<dbReference type="GO" id="GO:0048038">
    <property type="term" value="F:quinone binding"/>
    <property type="evidence" value="ECO:0007669"/>
    <property type="project" value="UniProtKB-UniRule"/>
</dbReference>
<evidence type="ECO:0000313" key="18">
    <source>
        <dbReference type="Proteomes" id="UP000183898"/>
    </source>
</evidence>
<evidence type="ECO:0000256" key="13">
    <source>
        <dbReference type="RuleBase" id="RU003525"/>
    </source>
</evidence>
<dbReference type="InterPro" id="IPR036010">
    <property type="entry name" value="2Fe-2S_ferredoxin-like_sf"/>
</dbReference>
<dbReference type="NCBIfam" id="TIGR01973">
    <property type="entry name" value="NuoG"/>
    <property type="match status" value="1"/>
</dbReference>
<keyword evidence="3 13" id="KW-0004">4Fe-4S</keyword>
<dbReference type="InterPro" id="IPR006963">
    <property type="entry name" value="Mopterin_OxRdtase_4Fe-4S_dom"/>
</dbReference>
<keyword evidence="8 13" id="KW-0408">Iron</keyword>
<keyword evidence="7 13" id="KW-1278">Translocase</keyword>
<dbReference type="CDD" id="cd00207">
    <property type="entry name" value="fer2"/>
    <property type="match status" value="1"/>
</dbReference>
<evidence type="ECO:0000256" key="2">
    <source>
        <dbReference type="ARBA" id="ARBA00005404"/>
    </source>
</evidence>
<comment type="cofactor">
    <cofactor evidence="13">
        <name>[2Fe-2S] cluster</name>
        <dbReference type="ChEBI" id="CHEBI:190135"/>
    </cofactor>
    <text evidence="13">Binds 1 [2Fe-2S] cluster per subunit.</text>
</comment>
<evidence type="ECO:0000313" key="17">
    <source>
        <dbReference type="EMBL" id="SEN42802.1"/>
    </source>
</evidence>
<comment type="catalytic activity">
    <reaction evidence="12 13">
        <text>a quinone + NADH + 5 H(+)(in) = a quinol + NAD(+) + 4 H(+)(out)</text>
        <dbReference type="Rhea" id="RHEA:57888"/>
        <dbReference type="ChEBI" id="CHEBI:15378"/>
        <dbReference type="ChEBI" id="CHEBI:24646"/>
        <dbReference type="ChEBI" id="CHEBI:57540"/>
        <dbReference type="ChEBI" id="CHEBI:57945"/>
        <dbReference type="ChEBI" id="CHEBI:132124"/>
    </reaction>
</comment>
<dbReference type="GO" id="GO:0003954">
    <property type="term" value="F:NADH dehydrogenase activity"/>
    <property type="evidence" value="ECO:0007669"/>
    <property type="project" value="TreeGrafter"/>
</dbReference>
<dbReference type="InterPro" id="IPR050123">
    <property type="entry name" value="Prok_molybdopt-oxidoreductase"/>
</dbReference>
<dbReference type="Pfam" id="PF04879">
    <property type="entry name" value="Molybdop_Fe4S4"/>
    <property type="match status" value="1"/>
</dbReference>
<keyword evidence="6 13" id="KW-0479">Metal-binding</keyword>
<feature type="domain" description="2Fe-2S ferredoxin-type" evidence="14">
    <location>
        <begin position="1"/>
        <end position="83"/>
    </location>
</feature>
<dbReference type="PROSITE" id="PS51669">
    <property type="entry name" value="4FE4S_MOW_BIS_MGD"/>
    <property type="match status" value="1"/>
</dbReference>
<evidence type="ECO:0000256" key="6">
    <source>
        <dbReference type="ARBA" id="ARBA00022723"/>
    </source>
</evidence>
<dbReference type="InterPro" id="IPR000283">
    <property type="entry name" value="NADH_UbQ_OxRdtase_75kDa_su_CS"/>
</dbReference>
<dbReference type="PROSITE" id="PS00642">
    <property type="entry name" value="COMPLEX1_75K_2"/>
    <property type="match status" value="1"/>
</dbReference>
<evidence type="ECO:0000256" key="12">
    <source>
        <dbReference type="ARBA" id="ARBA00047712"/>
    </source>
</evidence>
<dbReference type="PANTHER" id="PTHR43105:SF10">
    <property type="entry name" value="NADH-QUINONE OXIDOREDUCTASE SUBUNIT G"/>
    <property type="match status" value="1"/>
</dbReference>
<dbReference type="PROSITE" id="PS51839">
    <property type="entry name" value="4FE4S_HC3"/>
    <property type="match status" value="1"/>
</dbReference>
<dbReference type="Pfam" id="PF22117">
    <property type="entry name" value="Fer4_Nqo3"/>
    <property type="match status" value="1"/>
</dbReference>
<dbReference type="GO" id="GO:0042773">
    <property type="term" value="P:ATP synthesis coupled electron transport"/>
    <property type="evidence" value="ECO:0007669"/>
    <property type="project" value="InterPro"/>
</dbReference>
<dbReference type="Gene3D" id="3.10.20.740">
    <property type="match status" value="1"/>
</dbReference>
<name>A0A1H8GFN0_9PROT</name>
<dbReference type="InterPro" id="IPR054351">
    <property type="entry name" value="NADH_UbQ_OxRdtase_ferredoxin"/>
</dbReference>
<evidence type="ECO:0000256" key="8">
    <source>
        <dbReference type="ARBA" id="ARBA00023004"/>
    </source>
</evidence>
<dbReference type="Pfam" id="PF10588">
    <property type="entry name" value="NADH-G_4Fe-4S_3"/>
    <property type="match status" value="1"/>
</dbReference>
<accession>A0A1H8GFN0</accession>
<dbReference type="PROSITE" id="PS00643">
    <property type="entry name" value="COMPLEX1_75K_3"/>
    <property type="match status" value="1"/>
</dbReference>
<dbReference type="PROSITE" id="PS51085">
    <property type="entry name" value="2FE2S_FER_2"/>
    <property type="match status" value="1"/>
</dbReference>
<dbReference type="GO" id="GO:0051539">
    <property type="term" value="F:4 iron, 4 sulfur cluster binding"/>
    <property type="evidence" value="ECO:0007669"/>
    <property type="project" value="UniProtKB-KW"/>
</dbReference>
<dbReference type="GO" id="GO:0008137">
    <property type="term" value="F:NADH dehydrogenase (ubiquinone) activity"/>
    <property type="evidence" value="ECO:0007669"/>
    <property type="project" value="UniProtKB-UniRule"/>
</dbReference>
<comment type="cofactor">
    <cofactor evidence="1 13">
        <name>[4Fe-4S] cluster</name>
        <dbReference type="ChEBI" id="CHEBI:49883"/>
    </cofactor>
</comment>
<dbReference type="InterPro" id="IPR006656">
    <property type="entry name" value="Mopterin_OxRdtase"/>
</dbReference>
<dbReference type="SMART" id="SM00929">
    <property type="entry name" value="NADH-G_4Fe-4S_3"/>
    <property type="match status" value="1"/>
</dbReference>
<dbReference type="EMBL" id="FOCT01000004">
    <property type="protein sequence ID" value="SEN42802.1"/>
    <property type="molecule type" value="Genomic_DNA"/>
</dbReference>
<dbReference type="EC" id="7.1.1.-" evidence="13"/>
<evidence type="ECO:0000256" key="9">
    <source>
        <dbReference type="ARBA" id="ARBA00023014"/>
    </source>
</evidence>
<evidence type="ECO:0000259" key="15">
    <source>
        <dbReference type="PROSITE" id="PS51669"/>
    </source>
</evidence>
<evidence type="ECO:0000259" key="14">
    <source>
        <dbReference type="PROSITE" id="PS51085"/>
    </source>
</evidence>
<proteinExistence type="inferred from homology"/>
<evidence type="ECO:0000256" key="7">
    <source>
        <dbReference type="ARBA" id="ARBA00022967"/>
    </source>
</evidence>
<comment type="function">
    <text evidence="13">NDH-1 shuttles electrons from NADH, via FMN and iron-sulfur (Fe-S) centers, to quinones in the respiratory chain. Couples the redox reaction to proton translocation (for every two electrons transferred, four hydrogen ions are translocated across the cytoplasmic membrane), and thus conserves the redox energy in a proton gradient.</text>
</comment>
<evidence type="ECO:0000259" key="16">
    <source>
        <dbReference type="PROSITE" id="PS51839"/>
    </source>
</evidence>
<dbReference type="CDD" id="cd02788">
    <property type="entry name" value="MopB_CT_NDH-1_NuoG2-N7"/>
    <property type="match status" value="1"/>
</dbReference>
<dbReference type="RefSeq" id="WP_074745462.1">
    <property type="nucleotide sequence ID" value="NZ_FOCT01000004.1"/>
</dbReference>
<dbReference type="GO" id="GO:0046872">
    <property type="term" value="F:metal ion binding"/>
    <property type="evidence" value="ECO:0007669"/>
    <property type="project" value="UniProtKB-UniRule"/>
</dbReference>
<evidence type="ECO:0000256" key="4">
    <source>
        <dbReference type="ARBA" id="ARBA00022714"/>
    </source>
</evidence>
<dbReference type="AlphaFoldDB" id="A0A1H8GFN0"/>
<dbReference type="PANTHER" id="PTHR43105">
    <property type="entry name" value="RESPIRATORY NITRATE REDUCTASE"/>
    <property type="match status" value="1"/>
</dbReference>
<gene>
    <name evidence="17" type="ORF">SAMN05216404_104194</name>
</gene>
<comment type="similarity">
    <text evidence="2 13">Belongs to the complex I 75 kDa subunit family.</text>
</comment>
<evidence type="ECO:0000256" key="3">
    <source>
        <dbReference type="ARBA" id="ARBA00022485"/>
    </source>
</evidence>
<dbReference type="SMART" id="SM00926">
    <property type="entry name" value="Molybdop_Fe4S4"/>
    <property type="match status" value="1"/>
</dbReference>
<dbReference type="SUPFAM" id="SSF54292">
    <property type="entry name" value="2Fe-2S ferredoxin-like"/>
    <property type="match status" value="1"/>
</dbReference>
<dbReference type="InterPro" id="IPR010228">
    <property type="entry name" value="NADH_UbQ_OxRdtase_Gsu"/>
</dbReference>
<keyword evidence="9 13" id="KW-0411">Iron-sulfur</keyword>
<keyword evidence="4 13" id="KW-0001">2Fe-2S</keyword>
<dbReference type="GO" id="GO:0016020">
    <property type="term" value="C:membrane"/>
    <property type="evidence" value="ECO:0007669"/>
    <property type="project" value="InterPro"/>
</dbReference>
<dbReference type="Pfam" id="PF13510">
    <property type="entry name" value="Fer2_4"/>
    <property type="match status" value="1"/>
</dbReference>